<evidence type="ECO:0000313" key="3">
    <source>
        <dbReference type="Proteomes" id="UP000018936"/>
    </source>
</evidence>
<dbReference type="AlphaFoldDB" id="V8N108"/>
<feature type="non-terminal residue" evidence="2">
    <location>
        <position position="1"/>
    </location>
</feature>
<protein>
    <submittedName>
        <fullName evidence="2">Uncharacterized protein</fullName>
    </submittedName>
</protein>
<evidence type="ECO:0000256" key="1">
    <source>
        <dbReference type="SAM" id="MobiDB-lite"/>
    </source>
</evidence>
<feature type="compositionally biased region" description="Basic and acidic residues" evidence="1">
    <location>
        <begin position="1"/>
        <end position="89"/>
    </location>
</feature>
<feature type="region of interest" description="Disordered" evidence="1">
    <location>
        <begin position="116"/>
        <end position="137"/>
    </location>
</feature>
<dbReference type="EMBL" id="AZIM01075096">
    <property type="protein sequence ID" value="ETE55880.1"/>
    <property type="molecule type" value="Genomic_DNA"/>
</dbReference>
<accession>V8N108</accession>
<dbReference type="Proteomes" id="UP000018936">
    <property type="component" value="Unassembled WGS sequence"/>
</dbReference>
<organism evidence="2 3">
    <name type="scientific">Ophiophagus hannah</name>
    <name type="common">King cobra</name>
    <name type="synonym">Naja hannah</name>
    <dbReference type="NCBI Taxonomy" id="8665"/>
    <lineage>
        <taxon>Eukaryota</taxon>
        <taxon>Metazoa</taxon>
        <taxon>Chordata</taxon>
        <taxon>Craniata</taxon>
        <taxon>Vertebrata</taxon>
        <taxon>Euteleostomi</taxon>
        <taxon>Lepidosauria</taxon>
        <taxon>Squamata</taxon>
        <taxon>Bifurcata</taxon>
        <taxon>Unidentata</taxon>
        <taxon>Episquamata</taxon>
        <taxon>Toxicofera</taxon>
        <taxon>Serpentes</taxon>
        <taxon>Colubroidea</taxon>
        <taxon>Elapidae</taxon>
        <taxon>Elapinae</taxon>
        <taxon>Ophiophagus</taxon>
    </lineage>
</organism>
<sequence length="137" mass="14981">MGGREEEGRERGGGEGGEGGEKDGMKGGREGGRRREGRRKEGKETGGREGGKKKERGREERKVEKGRKETKSGAEKQPEPLQRLAERALHAPGPSARENDPLALNASLLFHGYHLPSDVRCSSKDSRLPSRLRQPTG</sequence>
<feature type="region of interest" description="Disordered" evidence="1">
    <location>
        <begin position="1"/>
        <end position="100"/>
    </location>
</feature>
<evidence type="ECO:0000313" key="2">
    <source>
        <dbReference type="EMBL" id="ETE55880.1"/>
    </source>
</evidence>
<reference evidence="2 3" key="1">
    <citation type="journal article" date="2013" name="Proc. Natl. Acad. Sci. U.S.A.">
        <title>The king cobra genome reveals dynamic gene evolution and adaptation in the snake venom system.</title>
        <authorList>
            <person name="Vonk F.J."/>
            <person name="Casewell N.R."/>
            <person name="Henkel C.V."/>
            <person name="Heimberg A.M."/>
            <person name="Jansen H.J."/>
            <person name="McCleary R.J."/>
            <person name="Kerkkamp H.M."/>
            <person name="Vos R.A."/>
            <person name="Guerreiro I."/>
            <person name="Calvete J.J."/>
            <person name="Wuster W."/>
            <person name="Woods A.E."/>
            <person name="Logan J.M."/>
            <person name="Harrison R.A."/>
            <person name="Castoe T.A."/>
            <person name="de Koning A.P."/>
            <person name="Pollock D.D."/>
            <person name="Yandell M."/>
            <person name="Calderon D."/>
            <person name="Renjifo C."/>
            <person name="Currier R.B."/>
            <person name="Salgado D."/>
            <person name="Pla D."/>
            <person name="Sanz L."/>
            <person name="Hyder A.S."/>
            <person name="Ribeiro J.M."/>
            <person name="Arntzen J.W."/>
            <person name="van den Thillart G.E."/>
            <person name="Boetzer M."/>
            <person name="Pirovano W."/>
            <person name="Dirks R.P."/>
            <person name="Spaink H.P."/>
            <person name="Duboule D."/>
            <person name="McGlinn E."/>
            <person name="Kini R.M."/>
            <person name="Richardson M.K."/>
        </authorList>
    </citation>
    <scope>NUCLEOTIDE SEQUENCE</scope>
    <source>
        <tissue evidence="2">Blood</tissue>
    </source>
</reference>
<comment type="caution">
    <text evidence="2">The sequence shown here is derived from an EMBL/GenBank/DDBJ whole genome shotgun (WGS) entry which is preliminary data.</text>
</comment>
<proteinExistence type="predicted"/>
<keyword evidence="3" id="KW-1185">Reference proteome</keyword>
<name>V8N108_OPHHA</name>
<gene>
    <name evidence="2" type="ORF">L345_18411</name>
</gene>